<dbReference type="EMBL" id="EF460875">
    <property type="protein sequence ID" value="ABR68736.1"/>
    <property type="molecule type" value="Genomic_DNA"/>
</dbReference>
<name>A9Q1S7_9CAUD</name>
<dbReference type="RefSeq" id="YP_001595419.1">
    <property type="nucleotide sequence ID" value="NC_010106.1"/>
</dbReference>
<keyword evidence="1" id="KW-0540">Nuclease</keyword>
<dbReference type="GO" id="GO:0004527">
    <property type="term" value="F:exonuclease activity"/>
    <property type="evidence" value="ECO:0007669"/>
    <property type="project" value="UniProtKB-KW"/>
</dbReference>
<dbReference type="Proteomes" id="UP000002080">
    <property type="component" value="Segment"/>
</dbReference>
<dbReference type="OrthoDB" id="18433at10239"/>
<organism evidence="1 2">
    <name type="scientific">Escherichia phage phiEcoM-GJ1</name>
    <dbReference type="NCBI Taxonomy" id="451705"/>
    <lineage>
        <taxon>Viruses</taxon>
        <taxon>Duplodnaviria</taxon>
        <taxon>Heunggongvirae</taxon>
        <taxon>Uroviricota</taxon>
        <taxon>Caudoviricetes</taxon>
        <taxon>Chaseviridae</taxon>
        <taxon>Cleopatravirinae</taxon>
        <taxon>Carltongylesvirus</taxon>
        <taxon>Carltongylesvirus GJ1</taxon>
    </lineage>
</organism>
<reference evidence="1 2" key="1">
    <citation type="journal article" date="2008" name="Appl. Environ. Microbiol.">
        <title>Complete genomic sequence of bacteriophage phiEcoM-GJ1, a novel phage that has myovirus morphology and a podovirus-like RNA polymerase.</title>
        <authorList>
            <person name="Jamalludeen N."/>
            <person name="Kropinski A.M."/>
            <person name="Johnson R.P."/>
            <person name="Lingohr E."/>
            <person name="Harel J."/>
            <person name="Gyles C.L."/>
        </authorList>
    </citation>
    <scope>NUCLEOTIDE SEQUENCE</scope>
</reference>
<keyword evidence="1" id="KW-0378">Hydrolase</keyword>
<dbReference type="GeneID" id="5797447"/>
<proteinExistence type="predicted"/>
<keyword evidence="1" id="KW-0269">Exonuclease</keyword>
<keyword evidence="2" id="KW-1185">Reference proteome</keyword>
<protein>
    <submittedName>
        <fullName evidence="1">Putative exonuclease SbcC</fullName>
    </submittedName>
</protein>
<evidence type="ECO:0000313" key="2">
    <source>
        <dbReference type="Proteomes" id="UP000002080"/>
    </source>
</evidence>
<dbReference type="KEGG" id="vg:5797447"/>
<accession>A9Q1S7</accession>
<sequence length="133" mass="15857">MIVTPIKVKKSKLSLQERTLRSTIRGITANRISSGDIQAKPCRVCGSTFVEAHHWDYRTYKVIFLCAKHHVEWHNRQRYFEHLNTAYGIKFVHRPKPFRFKWVWVKNHMGYRPRPSETMPSVIRRGQKLIKVI</sequence>
<evidence type="ECO:0000313" key="1">
    <source>
        <dbReference type="EMBL" id="ABR68736.1"/>
    </source>
</evidence>